<dbReference type="InterPro" id="IPR058488">
    <property type="entry name" value="DUF8175"/>
</dbReference>
<keyword evidence="2" id="KW-0472">Membrane</keyword>
<evidence type="ECO:0000256" key="2">
    <source>
        <dbReference type="SAM" id="Phobius"/>
    </source>
</evidence>
<dbReference type="RefSeq" id="WP_149620864.1">
    <property type="nucleotide sequence ID" value="NZ_VOBL01000028.1"/>
</dbReference>
<feature type="transmembrane region" description="Helical" evidence="2">
    <location>
        <begin position="20"/>
        <end position="38"/>
    </location>
</feature>
<gene>
    <name evidence="4" type="ORF">FQ154_18560</name>
</gene>
<keyword evidence="2" id="KW-0812">Transmembrane</keyword>
<name>A0A5B0E3Y8_9MICC</name>
<evidence type="ECO:0000313" key="4">
    <source>
        <dbReference type="EMBL" id="KAA0973378.1"/>
    </source>
</evidence>
<dbReference type="AlphaFoldDB" id="A0A5B0E3Y8"/>
<protein>
    <recommendedName>
        <fullName evidence="3">DUF8175 domain-containing protein</fullName>
    </recommendedName>
</protein>
<proteinExistence type="predicted"/>
<comment type="caution">
    <text evidence="4">The sequence shown here is derived from an EMBL/GenBank/DDBJ whole genome shotgun (WGS) entry which is preliminary data.</text>
</comment>
<dbReference type="Proteomes" id="UP000323856">
    <property type="component" value="Unassembled WGS sequence"/>
</dbReference>
<feature type="region of interest" description="Disordered" evidence="1">
    <location>
        <begin position="45"/>
        <end position="83"/>
    </location>
</feature>
<reference evidence="4 5" key="1">
    <citation type="submission" date="2019-07" db="EMBL/GenBank/DDBJ databases">
        <title>Analysis of the biochemical properties, biological activity and biotechnological potential of siderophores and biosurfactants produced by Antarctic psychrotolerant bacteria.</title>
        <authorList>
            <person name="Styczynski M."/>
            <person name="Krucon T."/>
            <person name="Decewicz P."/>
            <person name="Dziewit L."/>
        </authorList>
    </citation>
    <scope>NUCLEOTIDE SEQUENCE [LARGE SCALE GENOMIC DNA]</scope>
    <source>
        <strain evidence="4 5">ANT_H27</strain>
    </source>
</reference>
<evidence type="ECO:0000313" key="5">
    <source>
        <dbReference type="Proteomes" id="UP000323856"/>
    </source>
</evidence>
<sequence length="240" mass="25992">MSNMKNERVGHPQWKKATLWASAVVLVLILGMALLVIFTPKKDDNAPVAGSPAPTSNEPSSPAAQDGCNVPVGDTSSTPKMPDDLRWEAKDGWTWPVSDTYGPTQREGEFGVCFARSPLGAALMAVTLNTASNTLDYKQALKLYLADSPGKDYALAQAEGENAEPISYSGFIVDSFTPDNAQVTLVFSTPDTSTGFTGLPLSFRWIDGDWKQVILDDGSMFRGQPIEPQRGEFVEWKSSP</sequence>
<evidence type="ECO:0000256" key="1">
    <source>
        <dbReference type="SAM" id="MobiDB-lite"/>
    </source>
</evidence>
<dbReference type="Pfam" id="PF26526">
    <property type="entry name" value="DUF8175"/>
    <property type="match status" value="1"/>
</dbReference>
<organism evidence="4 5">
    <name type="scientific">Paeniglutamicibacter gangotriensis</name>
    <dbReference type="NCBI Taxonomy" id="254787"/>
    <lineage>
        <taxon>Bacteria</taxon>
        <taxon>Bacillati</taxon>
        <taxon>Actinomycetota</taxon>
        <taxon>Actinomycetes</taxon>
        <taxon>Micrococcales</taxon>
        <taxon>Micrococcaceae</taxon>
        <taxon>Paeniglutamicibacter</taxon>
    </lineage>
</organism>
<accession>A0A5B0E3Y8</accession>
<dbReference type="OrthoDB" id="4428031at2"/>
<evidence type="ECO:0000259" key="3">
    <source>
        <dbReference type="Pfam" id="PF26526"/>
    </source>
</evidence>
<dbReference type="EMBL" id="VOBL01000028">
    <property type="protein sequence ID" value="KAA0973378.1"/>
    <property type="molecule type" value="Genomic_DNA"/>
</dbReference>
<keyword evidence="2" id="KW-1133">Transmembrane helix</keyword>
<feature type="domain" description="DUF8175" evidence="3">
    <location>
        <begin position="51"/>
        <end position="219"/>
    </location>
</feature>
<feature type="compositionally biased region" description="Polar residues" evidence="1">
    <location>
        <begin position="53"/>
        <end position="63"/>
    </location>
</feature>